<proteinExistence type="predicted"/>
<comment type="caution">
    <text evidence="1">The sequence shown here is derived from an EMBL/GenBank/DDBJ whole genome shotgun (WGS) entry which is preliminary data.</text>
</comment>
<sequence length="186" mass="21538">MSRKPKDLLAHLRRIYFCYQNALPEPLFAALLDLLIVLDQKGRDLSLRLLWGSRSLLNEEQQACLKNLVQGRQDMRGSRFSVFTKGVVGVSSLLETKRQVQSQHDYLGLAADFIEYSQLEEAMDILEQGLEQTPDRQDFQALLLELYKSTESSERFQKQYDWMLESGEPLIDQWQQLAVFFNGKSS</sequence>
<organism evidence="1 2">
    <name type="scientific">Methylomonas subterranea</name>
    <dbReference type="NCBI Taxonomy" id="2952225"/>
    <lineage>
        <taxon>Bacteria</taxon>
        <taxon>Pseudomonadati</taxon>
        <taxon>Pseudomonadota</taxon>
        <taxon>Gammaproteobacteria</taxon>
        <taxon>Methylococcales</taxon>
        <taxon>Methylococcaceae</taxon>
        <taxon>Methylomonas</taxon>
    </lineage>
</organism>
<evidence type="ECO:0000313" key="2">
    <source>
        <dbReference type="Proteomes" id="UP001524499"/>
    </source>
</evidence>
<dbReference type="EMBL" id="JANIBJ010000001">
    <property type="protein sequence ID" value="MCQ8102642.1"/>
    <property type="molecule type" value="Genomic_DNA"/>
</dbReference>
<dbReference type="Proteomes" id="UP001524499">
    <property type="component" value="Unassembled WGS sequence"/>
</dbReference>
<accession>A0ABT1TAZ4</accession>
<dbReference type="RefSeq" id="WP_256600250.1">
    <property type="nucleotide sequence ID" value="NZ_JANIBJ010000001.1"/>
</dbReference>
<protein>
    <submittedName>
        <fullName evidence="1">Uncharacterized protein</fullName>
    </submittedName>
</protein>
<gene>
    <name evidence="1" type="ORF">NP590_00885</name>
</gene>
<keyword evidence="2" id="KW-1185">Reference proteome</keyword>
<name>A0ABT1TAZ4_9GAMM</name>
<evidence type="ECO:0000313" key="1">
    <source>
        <dbReference type="EMBL" id="MCQ8102642.1"/>
    </source>
</evidence>
<reference evidence="1 2" key="1">
    <citation type="submission" date="2022-07" db="EMBL/GenBank/DDBJ databases">
        <title>Methylomonas rivi sp. nov., Methylomonas rosea sp. nov., Methylomonas aureus sp. nov. and Methylomonas subterranea sp. nov., four novel methanotrophs isolated from a freshwater creek and the deep terrestrial subsurface.</title>
        <authorList>
            <person name="Abin C."/>
            <person name="Sankaranarayanan K."/>
            <person name="Garner C."/>
            <person name="Sindelar R."/>
            <person name="Kotary K."/>
            <person name="Garner R."/>
            <person name="Barclay S."/>
            <person name="Lawson P."/>
            <person name="Krumholz L."/>
        </authorList>
    </citation>
    <scope>NUCLEOTIDE SEQUENCE [LARGE SCALE GENOMIC DNA]</scope>
    <source>
        <strain evidence="1 2">SURF-2</strain>
    </source>
</reference>